<dbReference type="PANTHER" id="PTHR30105">
    <property type="entry name" value="UNCHARACTERIZED YIBQ-RELATED"/>
    <property type="match status" value="1"/>
</dbReference>
<reference evidence="2" key="1">
    <citation type="submission" date="2019-02" db="EMBL/GenBank/DDBJ databases">
        <authorList>
            <person name="Gruber-Vodicka R. H."/>
            <person name="Seah K. B. B."/>
        </authorList>
    </citation>
    <scope>NUCLEOTIDE SEQUENCE</scope>
    <source>
        <strain evidence="2">BECK_BZ131</strain>
    </source>
</reference>
<dbReference type="GO" id="GO:0005975">
    <property type="term" value="P:carbohydrate metabolic process"/>
    <property type="evidence" value="ECO:0007669"/>
    <property type="project" value="InterPro"/>
</dbReference>
<feature type="compositionally biased region" description="Pro residues" evidence="1">
    <location>
        <begin position="40"/>
        <end position="53"/>
    </location>
</feature>
<sequence length="293" mass="32493">MPRNHRHRAGLLPWIILLWLLGFGARGVGIGGADAGENAPPAPPSPPPEPTPTPLIGIIIDDLGYRLTEGIRSIELPGPVTFSIIPHTPHAKRLSELAHGRGKEIMVHIPMESHGDHYLEPRGLTTRMTRAELFENVHAGLASLPHARGLNNHMGSLLTSRLEPMRWLMEAILEYDDGLYFVDSRTTAETVAMKTARQYEIPSLERDVFLDHVPKADAILIQFLRMIEKARTRGTALGIGHPYSETLDLLDDVLSRVREWGVILVPVSVLLAERVRLRQRLAGGEEETGMGEK</sequence>
<dbReference type="InterPro" id="IPR011330">
    <property type="entry name" value="Glyco_hydro/deAcase_b/a-brl"/>
</dbReference>
<proteinExistence type="predicted"/>
<dbReference type="Pfam" id="PF04748">
    <property type="entry name" value="Polysacc_deac_2"/>
    <property type="match status" value="1"/>
</dbReference>
<dbReference type="PANTHER" id="PTHR30105:SF2">
    <property type="entry name" value="DIVERGENT POLYSACCHARIDE DEACETYLASE SUPERFAMILY"/>
    <property type="match status" value="1"/>
</dbReference>
<name>A0A450T7N4_9GAMM</name>
<dbReference type="EMBL" id="CAADFE010000003">
    <property type="protein sequence ID" value="VFJ62825.1"/>
    <property type="molecule type" value="Genomic_DNA"/>
</dbReference>
<evidence type="ECO:0008006" key="3">
    <source>
        <dbReference type="Google" id="ProtNLM"/>
    </source>
</evidence>
<protein>
    <recommendedName>
        <fullName evidence="3">Divergent polysaccharide deacetylase</fullName>
    </recommendedName>
</protein>
<dbReference type="Gene3D" id="3.20.20.370">
    <property type="entry name" value="Glycoside hydrolase/deacetylase"/>
    <property type="match status" value="1"/>
</dbReference>
<dbReference type="AlphaFoldDB" id="A0A450T7N4"/>
<dbReference type="InterPro" id="IPR006837">
    <property type="entry name" value="Divergent_DAC"/>
</dbReference>
<evidence type="ECO:0000256" key="1">
    <source>
        <dbReference type="SAM" id="MobiDB-lite"/>
    </source>
</evidence>
<feature type="region of interest" description="Disordered" evidence="1">
    <location>
        <begin position="32"/>
        <end position="53"/>
    </location>
</feature>
<dbReference type="CDD" id="cd10936">
    <property type="entry name" value="CE4_DAC2"/>
    <property type="match status" value="1"/>
</dbReference>
<dbReference type="SUPFAM" id="SSF88713">
    <property type="entry name" value="Glycoside hydrolase/deacetylase"/>
    <property type="match status" value="1"/>
</dbReference>
<gene>
    <name evidence="2" type="ORF">BECKFW1821C_GA0114237_100329</name>
</gene>
<organism evidence="2">
    <name type="scientific">Candidatus Kentrum sp. FW</name>
    <dbReference type="NCBI Taxonomy" id="2126338"/>
    <lineage>
        <taxon>Bacteria</taxon>
        <taxon>Pseudomonadati</taxon>
        <taxon>Pseudomonadota</taxon>
        <taxon>Gammaproteobacteria</taxon>
        <taxon>Candidatus Kentrum</taxon>
    </lineage>
</organism>
<evidence type="ECO:0000313" key="2">
    <source>
        <dbReference type="EMBL" id="VFJ62825.1"/>
    </source>
</evidence>
<accession>A0A450T7N4</accession>